<reference evidence="5 6" key="1">
    <citation type="submission" date="2019-08" db="EMBL/GenBank/DDBJ databases">
        <authorList>
            <person name="Khan S.A."/>
            <person name="Jeon C.O."/>
            <person name="Jeong S.E."/>
        </authorList>
    </citation>
    <scope>NUCLEOTIDE SEQUENCE [LARGE SCALE GENOMIC DNA]</scope>
    <source>
        <strain evidence="6">IMCC1728</strain>
    </source>
</reference>
<dbReference type="Pfam" id="PF12833">
    <property type="entry name" value="HTH_18"/>
    <property type="match status" value="1"/>
</dbReference>
<keyword evidence="3" id="KW-0804">Transcription</keyword>
<dbReference type="PANTHER" id="PTHR46796">
    <property type="entry name" value="HTH-TYPE TRANSCRIPTIONAL ACTIVATOR RHAS-RELATED"/>
    <property type="match status" value="1"/>
</dbReference>
<accession>A0A5C6U0Z6</accession>
<dbReference type="PROSITE" id="PS00041">
    <property type="entry name" value="HTH_ARAC_FAMILY_1"/>
    <property type="match status" value="1"/>
</dbReference>
<dbReference type="InterPro" id="IPR018062">
    <property type="entry name" value="HTH_AraC-typ_CS"/>
</dbReference>
<dbReference type="GO" id="GO:0043565">
    <property type="term" value="F:sequence-specific DNA binding"/>
    <property type="evidence" value="ECO:0007669"/>
    <property type="project" value="InterPro"/>
</dbReference>
<keyword evidence="1" id="KW-0805">Transcription regulation</keyword>
<dbReference type="InterPro" id="IPR009057">
    <property type="entry name" value="Homeodomain-like_sf"/>
</dbReference>
<comment type="caution">
    <text evidence="5">The sequence shown here is derived from an EMBL/GenBank/DDBJ whole genome shotgun (WGS) entry which is preliminary data.</text>
</comment>
<evidence type="ECO:0000313" key="5">
    <source>
        <dbReference type="EMBL" id="TXC66632.1"/>
    </source>
</evidence>
<sequence length="210" mass="23250">MLLVPAGVPYVLHTQRGRPWRTAWALLEPARWRGFPSSPVLQRAEAFAALGPLLTLMHQERFGDDALSAGLRRSLSEAFVARLRRAVALGGSDSSDATAALRALFDEVEAQPALDWRTETLCARLGCSRSHLHRLCVQAYGCGPSEQVARIRLRQAEYWLVATELPLKVIAERLGYANPYHFSAAFKRHEGRAPALFRAALSPPTRPASR</sequence>
<dbReference type="EMBL" id="VOPW01000001">
    <property type="protein sequence ID" value="TXC66632.1"/>
    <property type="molecule type" value="Genomic_DNA"/>
</dbReference>
<dbReference type="Gene3D" id="1.10.10.60">
    <property type="entry name" value="Homeodomain-like"/>
    <property type="match status" value="1"/>
</dbReference>
<dbReference type="Proteomes" id="UP000321832">
    <property type="component" value="Unassembled WGS sequence"/>
</dbReference>
<name>A0A5C6U0Z6_9BURK</name>
<evidence type="ECO:0000313" key="6">
    <source>
        <dbReference type="Proteomes" id="UP000321832"/>
    </source>
</evidence>
<evidence type="ECO:0000256" key="3">
    <source>
        <dbReference type="ARBA" id="ARBA00023163"/>
    </source>
</evidence>
<dbReference type="SMART" id="SM00342">
    <property type="entry name" value="HTH_ARAC"/>
    <property type="match status" value="1"/>
</dbReference>
<evidence type="ECO:0000259" key="4">
    <source>
        <dbReference type="PROSITE" id="PS01124"/>
    </source>
</evidence>
<dbReference type="PANTHER" id="PTHR46796:SF7">
    <property type="entry name" value="ARAC FAMILY TRANSCRIPTIONAL REGULATOR"/>
    <property type="match status" value="1"/>
</dbReference>
<organism evidence="5 6">
    <name type="scientific">Piscinibacter aquaticus</name>
    <dbReference type="NCBI Taxonomy" id="392597"/>
    <lineage>
        <taxon>Bacteria</taxon>
        <taxon>Pseudomonadati</taxon>
        <taxon>Pseudomonadota</taxon>
        <taxon>Betaproteobacteria</taxon>
        <taxon>Burkholderiales</taxon>
        <taxon>Sphaerotilaceae</taxon>
        <taxon>Piscinibacter</taxon>
    </lineage>
</organism>
<evidence type="ECO:0000256" key="2">
    <source>
        <dbReference type="ARBA" id="ARBA00023125"/>
    </source>
</evidence>
<dbReference type="InterPro" id="IPR018060">
    <property type="entry name" value="HTH_AraC"/>
</dbReference>
<proteinExistence type="predicted"/>
<dbReference type="AlphaFoldDB" id="A0A5C6U0Z6"/>
<protein>
    <submittedName>
        <fullName evidence="5">Helix-turn-helix domain-containing protein</fullName>
    </submittedName>
</protein>
<feature type="domain" description="HTH araC/xylS-type" evidence="4">
    <location>
        <begin position="102"/>
        <end position="200"/>
    </location>
</feature>
<keyword evidence="2" id="KW-0238">DNA-binding</keyword>
<keyword evidence="6" id="KW-1185">Reference proteome</keyword>
<dbReference type="GO" id="GO:0003700">
    <property type="term" value="F:DNA-binding transcription factor activity"/>
    <property type="evidence" value="ECO:0007669"/>
    <property type="project" value="InterPro"/>
</dbReference>
<gene>
    <name evidence="5" type="ORF">FSC37_14820</name>
</gene>
<dbReference type="SUPFAM" id="SSF46689">
    <property type="entry name" value="Homeodomain-like"/>
    <property type="match status" value="1"/>
</dbReference>
<dbReference type="InterPro" id="IPR050204">
    <property type="entry name" value="AraC_XylS_family_regulators"/>
</dbReference>
<evidence type="ECO:0000256" key="1">
    <source>
        <dbReference type="ARBA" id="ARBA00023015"/>
    </source>
</evidence>
<dbReference type="PROSITE" id="PS01124">
    <property type="entry name" value="HTH_ARAC_FAMILY_2"/>
    <property type="match status" value="1"/>
</dbReference>